<evidence type="ECO:0000313" key="1">
    <source>
        <dbReference type="EMBL" id="QQB15259.1"/>
    </source>
</evidence>
<dbReference type="EMBL" id="CP065989">
    <property type="protein sequence ID" value="QQB15259.1"/>
    <property type="molecule type" value="Genomic_DNA"/>
</dbReference>
<gene>
    <name evidence="1" type="ORF">I6H47_04715</name>
</gene>
<dbReference type="AlphaFoldDB" id="A0A7T4DKX5"/>
<evidence type="ECO:0000313" key="2">
    <source>
        <dbReference type="Proteomes" id="UP000595374"/>
    </source>
</evidence>
<organism evidence="1 2">
    <name type="scientific">Brevibacterium casei</name>
    <dbReference type="NCBI Taxonomy" id="33889"/>
    <lineage>
        <taxon>Bacteria</taxon>
        <taxon>Bacillati</taxon>
        <taxon>Actinomycetota</taxon>
        <taxon>Actinomycetes</taxon>
        <taxon>Micrococcales</taxon>
        <taxon>Brevibacteriaceae</taxon>
        <taxon>Brevibacterium</taxon>
    </lineage>
</organism>
<sequence length="55" mass="6153">MAIIEGGKLAKKARFVKVTDEGKEFDESACTRAMMLSVYKGYVTNIPPVSFRDPR</sequence>
<proteinExistence type="predicted"/>
<reference evidence="1 2" key="1">
    <citation type="submission" date="2020-12" db="EMBL/GenBank/DDBJ databases">
        <title>FDA dAtabase for Regulatory Grade micrObial Sequences (FDA-ARGOS): Supporting development and validation of Infectious Disease Dx tests.</title>
        <authorList>
            <person name="Sproer C."/>
            <person name="Gronow S."/>
            <person name="Severitt S."/>
            <person name="Schroder I."/>
            <person name="Tallon L."/>
            <person name="Sadzewicz L."/>
            <person name="Zhao X."/>
            <person name="Boylan J."/>
            <person name="Ott S."/>
            <person name="Bowen H."/>
            <person name="Vavikolanu K."/>
            <person name="Mehta A."/>
            <person name="Aluvathingal J."/>
            <person name="Nadendla S."/>
            <person name="Lowell S."/>
            <person name="Myers T."/>
            <person name="Yan Y."/>
            <person name="Sichtig H."/>
        </authorList>
    </citation>
    <scope>NUCLEOTIDE SEQUENCE [LARGE SCALE GENOMIC DNA]</scope>
    <source>
        <strain evidence="1 2">FDAARGOS_990</strain>
    </source>
</reference>
<protein>
    <submittedName>
        <fullName evidence="1">Uncharacterized protein</fullName>
    </submittedName>
</protein>
<name>A0A7T4DKX5_9MICO</name>
<dbReference type="Proteomes" id="UP000595374">
    <property type="component" value="Chromosome"/>
</dbReference>
<accession>A0A7T4DKX5</accession>